<reference evidence="1" key="1">
    <citation type="submission" date="2023-04" db="EMBL/GenBank/DDBJ databases">
        <title>Draft Genome sequencing of Naganishia species isolated from polar environments using Oxford Nanopore Technology.</title>
        <authorList>
            <person name="Leo P."/>
            <person name="Venkateswaran K."/>
        </authorList>
    </citation>
    <scope>NUCLEOTIDE SEQUENCE</scope>
    <source>
        <strain evidence="1">MNA-CCFEE 5262</strain>
    </source>
</reference>
<dbReference type="Proteomes" id="UP001230649">
    <property type="component" value="Unassembled WGS sequence"/>
</dbReference>
<evidence type="ECO:0000313" key="2">
    <source>
        <dbReference type="Proteomes" id="UP001230649"/>
    </source>
</evidence>
<comment type="caution">
    <text evidence="1">The sequence shown here is derived from an EMBL/GenBank/DDBJ whole genome shotgun (WGS) entry which is preliminary data.</text>
</comment>
<gene>
    <name evidence="1" type="ORF">QFC20_005544</name>
</gene>
<name>A0ACC2VLE5_9TREE</name>
<evidence type="ECO:0000313" key="1">
    <source>
        <dbReference type="EMBL" id="KAJ9100132.1"/>
    </source>
</evidence>
<protein>
    <submittedName>
        <fullName evidence="1">Uncharacterized protein</fullName>
    </submittedName>
</protein>
<accession>A0ACC2VLE5</accession>
<organism evidence="1 2">
    <name type="scientific">Naganishia adeliensis</name>
    <dbReference type="NCBI Taxonomy" id="92952"/>
    <lineage>
        <taxon>Eukaryota</taxon>
        <taxon>Fungi</taxon>
        <taxon>Dikarya</taxon>
        <taxon>Basidiomycota</taxon>
        <taxon>Agaricomycotina</taxon>
        <taxon>Tremellomycetes</taxon>
        <taxon>Filobasidiales</taxon>
        <taxon>Filobasidiaceae</taxon>
        <taxon>Naganishia</taxon>
    </lineage>
</organism>
<proteinExistence type="predicted"/>
<dbReference type="EMBL" id="JASBWS010000078">
    <property type="protein sequence ID" value="KAJ9100132.1"/>
    <property type="molecule type" value="Genomic_DNA"/>
</dbReference>
<sequence length="1082" mass="117038">MSITPPATPDPDKMPNSADEEQISRQDSLPQIMLNDFTPSPSISPPPTAISSHYASLQQTPTRNTTPSFGAMLTGLGISGVATVEVADDLALEGMETEDKTEGGKLSRLSGSDEGTPSTISGLSHASSTTQTPTNFSSPASPFTHATRKVKKKSPPSPTDLSGIVLERFQGPAPNVDSSAPDYPTDGSRRSLDFLDPFGHTQAGTRLSSPFNPSGQLQKQSSPLRDSHPWVQNFSPDRGTRGSVGSLASPPPLSPPLSSSPSRNNSSGSYSRARRSTNRSSVTRTPPSSGKNSTFPTVVESDADGEEYAALDTFADPTSPARKWKAQIAVDDEAEEGRNSLPDLPLMPATPNRYSFTFPQQPHPRHSPVPHLPAEHRSSLGAPLPGGQRLSSTGSEFIIPPSPTITPSWQHGRSDSVVSNHDDGHRVHARNLSLFFPRPDANGIVPAPVRSPSLATHEHQEAPVTLIMPKDQEEAAQYEMDNHGFSLGLPPPPRNPSISVGITGDIDIQGQHKTMDPSKKRRGHHHRHSMSHNFFSFLDPTVTNPALSGSGDAQTNGLEPPLSAKPKLVASTLIHGSDSGRELDVSSISLLPSPSTSQKRQSLLAKVMGLSLRAQLTAGMGLLELFLGVSFWIDGQVHGNVSMTGLGYMVVFDAMGLLLQVWGGFLTSGIGAQSTLSSPFGSHRRETLYYFVQAIFLLFAATYIAKESLEHMLMAGGHSHGGQHRGHGSHEYGAILLNDRLHTGNINHRSDTSTFLLLVAGASTMISGAFLQNHRKMVQAVGPFLLTSSKGAAVINHVQRLHPALGNRLERYLDNPFSAAVSICCIMALVAQSIVPVDQADLLEKALALAETILAFWLAYPASVASGKVLLQTAPPQDTVRMLALKKAIREVEAHPSVTRVSRPHIWQLTPHNARNKNTPATPVRPRAISRATSHYNRTERSEKSIRDKNDSASSSILVANIVVHLRPDVESRKVLEVTRLAFEAFDNAVGIRKSTDKWAFRGGELSVMVLRGERKPVRRSHAHHHHHHDHEPHAPCDHDHQSHGHSHEAHGHAHSHSHREPTLNDGHSGPCHHHTKETHQH</sequence>
<keyword evidence="2" id="KW-1185">Reference proteome</keyword>